<dbReference type="InterPro" id="IPR051176">
    <property type="entry name" value="Cent_Immune-Sig_Mod"/>
</dbReference>
<dbReference type="Gene3D" id="2.60.200.20">
    <property type="match status" value="1"/>
</dbReference>
<dbReference type="AlphaFoldDB" id="A0A4P9WJI6"/>
<dbReference type="PANTHER" id="PTHR15715:SF37">
    <property type="entry name" value="LD47843P"/>
    <property type="match status" value="1"/>
</dbReference>
<name>A0A4P9WJI6_9FUNG</name>
<dbReference type="OrthoDB" id="687730at2759"/>
<dbReference type="Pfam" id="PF00498">
    <property type="entry name" value="FHA"/>
    <property type="match status" value="1"/>
</dbReference>
<dbReference type="SUPFAM" id="SSF49879">
    <property type="entry name" value="SMAD/FHA domain"/>
    <property type="match status" value="1"/>
</dbReference>
<protein>
    <submittedName>
        <fullName evidence="2">SMAD/FHA domain-containing protein</fullName>
    </submittedName>
</protein>
<dbReference type="InterPro" id="IPR000253">
    <property type="entry name" value="FHA_dom"/>
</dbReference>
<feature type="non-terminal residue" evidence="2">
    <location>
        <position position="65"/>
    </location>
</feature>
<organism evidence="2 3">
    <name type="scientific">Blyttiomyces helicus</name>
    <dbReference type="NCBI Taxonomy" id="388810"/>
    <lineage>
        <taxon>Eukaryota</taxon>
        <taxon>Fungi</taxon>
        <taxon>Fungi incertae sedis</taxon>
        <taxon>Chytridiomycota</taxon>
        <taxon>Chytridiomycota incertae sedis</taxon>
        <taxon>Chytridiomycetes</taxon>
        <taxon>Chytridiomycetes incertae sedis</taxon>
        <taxon>Blyttiomyces</taxon>
    </lineage>
</organism>
<evidence type="ECO:0000313" key="3">
    <source>
        <dbReference type="Proteomes" id="UP000269721"/>
    </source>
</evidence>
<sequence>FSSQVVSRTHMEIFEDGGKVFIKDIGSNSGTFLNGVRLSNPGTVSEPVQVHSGDYIQLGKDYVPE</sequence>
<feature type="domain" description="FHA" evidence="1">
    <location>
        <begin position="1"/>
        <end position="38"/>
    </location>
</feature>
<evidence type="ECO:0000313" key="2">
    <source>
        <dbReference type="EMBL" id="RKO93099.1"/>
    </source>
</evidence>
<gene>
    <name evidence="2" type="ORF">BDK51DRAFT_14263</name>
</gene>
<reference evidence="3" key="1">
    <citation type="journal article" date="2018" name="Nat. Microbiol.">
        <title>Leveraging single-cell genomics to expand the fungal tree of life.</title>
        <authorList>
            <person name="Ahrendt S.R."/>
            <person name="Quandt C.A."/>
            <person name="Ciobanu D."/>
            <person name="Clum A."/>
            <person name="Salamov A."/>
            <person name="Andreopoulos B."/>
            <person name="Cheng J.F."/>
            <person name="Woyke T."/>
            <person name="Pelin A."/>
            <person name="Henrissat B."/>
            <person name="Reynolds N.K."/>
            <person name="Benny G.L."/>
            <person name="Smith M.E."/>
            <person name="James T.Y."/>
            <person name="Grigoriev I.V."/>
        </authorList>
    </citation>
    <scope>NUCLEOTIDE SEQUENCE [LARGE SCALE GENOMIC DNA]</scope>
</reference>
<keyword evidence="3" id="KW-1185">Reference proteome</keyword>
<accession>A0A4P9WJI6</accession>
<feature type="non-terminal residue" evidence="2">
    <location>
        <position position="1"/>
    </location>
</feature>
<dbReference type="PANTHER" id="PTHR15715">
    <property type="entry name" value="CENTROSOMAL PROTEIN OF 170 KDA"/>
    <property type="match status" value="1"/>
</dbReference>
<evidence type="ECO:0000259" key="1">
    <source>
        <dbReference type="PROSITE" id="PS50006"/>
    </source>
</evidence>
<dbReference type="PROSITE" id="PS50006">
    <property type="entry name" value="FHA_DOMAIN"/>
    <property type="match status" value="1"/>
</dbReference>
<dbReference type="InterPro" id="IPR008984">
    <property type="entry name" value="SMAD_FHA_dom_sf"/>
</dbReference>
<proteinExistence type="predicted"/>
<dbReference type="Proteomes" id="UP000269721">
    <property type="component" value="Unassembled WGS sequence"/>
</dbReference>
<dbReference type="EMBL" id="KZ994375">
    <property type="protein sequence ID" value="RKO93099.1"/>
    <property type="molecule type" value="Genomic_DNA"/>
</dbReference>